<evidence type="ECO:0000256" key="3">
    <source>
        <dbReference type="ARBA" id="ARBA00011243"/>
    </source>
</evidence>
<proteinExistence type="inferred from homology"/>
<evidence type="ECO:0000256" key="9">
    <source>
        <dbReference type="HAMAP-Rule" id="MF_00232"/>
    </source>
</evidence>
<dbReference type="InterPro" id="IPR002792">
    <property type="entry name" value="TRAM_dom"/>
</dbReference>
<dbReference type="RefSeq" id="WP_109970101.1">
    <property type="nucleotide sequence ID" value="NZ_CP176093.1"/>
</dbReference>
<dbReference type="InterPro" id="IPR016190">
    <property type="entry name" value="Transl_init_fac_IF2/IF5_Zn-bd"/>
</dbReference>
<dbReference type="GO" id="GO:0003743">
    <property type="term" value="F:translation initiation factor activity"/>
    <property type="evidence" value="ECO:0007669"/>
    <property type="project" value="UniProtKB-UniRule"/>
</dbReference>
<dbReference type="FunFam" id="3.30.30.170:FF:000001">
    <property type="entry name" value="Eukaryotic translation initiation factor 2 subunit"/>
    <property type="match status" value="1"/>
</dbReference>
<dbReference type="Proteomes" id="UP000245657">
    <property type="component" value="Unassembled WGS sequence"/>
</dbReference>
<dbReference type="Gene3D" id="3.30.30.170">
    <property type="match status" value="1"/>
</dbReference>
<dbReference type="InterPro" id="IPR002735">
    <property type="entry name" value="Transl_init_fac_IF2/IF5_dom"/>
</dbReference>
<organism evidence="11 12">
    <name type="scientific">Methanospirillum lacunae</name>
    <dbReference type="NCBI Taxonomy" id="668570"/>
    <lineage>
        <taxon>Archaea</taxon>
        <taxon>Methanobacteriati</taxon>
        <taxon>Methanobacteriota</taxon>
        <taxon>Stenosarchaea group</taxon>
        <taxon>Methanomicrobia</taxon>
        <taxon>Methanomicrobiales</taxon>
        <taxon>Methanospirillaceae</taxon>
        <taxon>Methanospirillum</taxon>
    </lineage>
</organism>
<comment type="similarity">
    <text evidence="2 9">Belongs to the eIF-2-beta/eIF-5 family.</text>
</comment>
<comment type="subunit">
    <text evidence="3 9">Heterotrimer composed of an alpha, a beta and a gamma chain.</text>
</comment>
<comment type="function">
    <text evidence="1 9">eIF-2 functions in the early steps of protein synthesis by forming a ternary complex with GTP and initiator tRNA.</text>
</comment>
<evidence type="ECO:0000259" key="10">
    <source>
        <dbReference type="PROSITE" id="PS50926"/>
    </source>
</evidence>
<dbReference type="SUPFAM" id="SSF50249">
    <property type="entry name" value="Nucleic acid-binding proteins"/>
    <property type="match status" value="1"/>
</dbReference>
<evidence type="ECO:0000256" key="4">
    <source>
        <dbReference type="ARBA" id="ARBA00022314"/>
    </source>
</evidence>
<keyword evidence="5 9" id="KW-0396">Initiation factor</keyword>
<accession>A0A2V2N1N5</accession>
<reference evidence="11 12" key="1">
    <citation type="submission" date="2018-05" db="EMBL/GenBank/DDBJ databases">
        <title>Draft genome of Methanospirillum lacunae Ki8-1.</title>
        <authorList>
            <person name="Dueholm M.S."/>
            <person name="Nielsen P.H."/>
            <person name="Bakmann L.F."/>
            <person name="Otzen D.E."/>
        </authorList>
    </citation>
    <scope>NUCLEOTIDE SEQUENCE [LARGE SCALE GENOMIC DNA]</scope>
    <source>
        <strain evidence="11 12">Ki8-1</strain>
    </source>
</reference>
<dbReference type="InterPro" id="IPR012340">
    <property type="entry name" value="NA-bd_OB-fold"/>
</dbReference>
<comment type="caution">
    <text evidence="11">The sequence shown here is derived from an EMBL/GenBank/DDBJ whole genome shotgun (WGS) entry which is preliminary data.</text>
</comment>
<keyword evidence="12" id="KW-1185">Reference proteome</keyword>
<sequence>MVDSYEALLHKAYEEVTEPSEDGERWSYPEPRITIEGKTTILENFTDIVSALRRDPDHLMKFFLGELGTAGKIDGNRIILNGKFEESMFSPLIKSYVDDYVICSECGKPDTKLFKDDRVLVIKCEACGSHRPVRKRKAKTEMATSSLEPGNIVEVNIESTSRRGDGVAKIGKYIVYVKGAKPGQKLKVRIAKISGSIIFTEQP</sequence>
<dbReference type="OrthoDB" id="38099at2157"/>
<evidence type="ECO:0000256" key="1">
    <source>
        <dbReference type="ARBA" id="ARBA00003323"/>
    </source>
</evidence>
<dbReference type="NCBIfam" id="NF003067">
    <property type="entry name" value="PRK03988.1"/>
    <property type="match status" value="1"/>
</dbReference>
<dbReference type="PROSITE" id="PS50926">
    <property type="entry name" value="TRAM"/>
    <property type="match status" value="1"/>
</dbReference>
<dbReference type="SMART" id="SM00653">
    <property type="entry name" value="eIF2B_5"/>
    <property type="match status" value="1"/>
</dbReference>
<name>A0A2V2N1N5_9EURY</name>
<evidence type="ECO:0000256" key="7">
    <source>
        <dbReference type="ARBA" id="ARBA00031466"/>
    </source>
</evidence>
<dbReference type="SUPFAM" id="SSF75689">
    <property type="entry name" value="Zinc-binding domain of translation initiation factor 2 beta"/>
    <property type="match status" value="1"/>
</dbReference>
<dbReference type="Gene3D" id="2.40.50.140">
    <property type="entry name" value="Nucleic acid-binding proteins"/>
    <property type="match status" value="1"/>
</dbReference>
<dbReference type="PANTHER" id="PTHR23001">
    <property type="entry name" value="EUKARYOTIC TRANSLATION INITIATION FACTOR"/>
    <property type="match status" value="1"/>
</dbReference>
<dbReference type="PANTHER" id="PTHR23001:SF3">
    <property type="entry name" value="EUKARYOTIC TRANSLATION INITIATION FACTOR 2 SUBUNIT 2"/>
    <property type="match status" value="1"/>
</dbReference>
<dbReference type="EMBL" id="QGMY01000017">
    <property type="protein sequence ID" value="PWR70037.1"/>
    <property type="molecule type" value="Genomic_DNA"/>
</dbReference>
<evidence type="ECO:0000256" key="2">
    <source>
        <dbReference type="ARBA" id="ARBA00010397"/>
    </source>
</evidence>
<evidence type="ECO:0000313" key="11">
    <source>
        <dbReference type="EMBL" id="PWR70037.1"/>
    </source>
</evidence>
<dbReference type="AlphaFoldDB" id="A0A2V2N1N5"/>
<evidence type="ECO:0000256" key="5">
    <source>
        <dbReference type="ARBA" id="ARBA00022540"/>
    </source>
</evidence>
<dbReference type="HAMAP" id="MF_00232">
    <property type="entry name" value="eIF_2_beta"/>
    <property type="match status" value="1"/>
</dbReference>
<evidence type="ECO:0000256" key="8">
    <source>
        <dbReference type="ARBA" id="ARBA00032408"/>
    </source>
</evidence>
<feature type="domain" description="TRAM" evidence="10">
    <location>
        <begin position="146"/>
        <end position="203"/>
    </location>
</feature>
<keyword evidence="6 9" id="KW-0648">Protein biosynthesis</keyword>
<dbReference type="InterPro" id="IPR016189">
    <property type="entry name" value="Transl_init_fac_IF2/IF5_N"/>
</dbReference>
<dbReference type="NCBIfam" id="NF008993">
    <property type="entry name" value="PRK12336.1"/>
    <property type="match status" value="1"/>
</dbReference>
<dbReference type="SUPFAM" id="SSF100966">
    <property type="entry name" value="Translation initiation factor 2 beta, aIF2beta, N-terminal domain"/>
    <property type="match status" value="1"/>
</dbReference>
<evidence type="ECO:0000313" key="12">
    <source>
        <dbReference type="Proteomes" id="UP000245657"/>
    </source>
</evidence>
<dbReference type="GeneID" id="97547448"/>
<dbReference type="InterPro" id="IPR004458">
    <property type="entry name" value="TIF2_bsu_arc"/>
</dbReference>
<dbReference type="Pfam" id="PF01873">
    <property type="entry name" value="eIF-5_eIF-2B"/>
    <property type="match status" value="1"/>
</dbReference>
<protein>
    <recommendedName>
        <fullName evidence="4 9">Translation initiation factor 2 subunit beta</fullName>
    </recommendedName>
    <alternativeName>
        <fullName evidence="7 9">aIF2-beta</fullName>
    </alternativeName>
    <alternativeName>
        <fullName evidence="8 9">eIF-2-beta</fullName>
    </alternativeName>
</protein>
<evidence type="ECO:0000256" key="6">
    <source>
        <dbReference type="ARBA" id="ARBA00022917"/>
    </source>
</evidence>
<dbReference type="InterPro" id="IPR045196">
    <property type="entry name" value="IF2/IF5"/>
</dbReference>
<dbReference type="Pfam" id="PF01938">
    <property type="entry name" value="TRAM"/>
    <property type="match status" value="1"/>
</dbReference>
<dbReference type="NCBIfam" id="TIGR00311">
    <property type="entry name" value="aIF-2beta"/>
    <property type="match status" value="1"/>
</dbReference>
<gene>
    <name evidence="9" type="primary">eif2b</name>
    <name evidence="11" type="ORF">DK846_15965</name>
</gene>